<name>A0AAV7P1M4_PLEWA</name>
<accession>A0AAV7P1M4</accession>
<organism evidence="2 3">
    <name type="scientific">Pleurodeles waltl</name>
    <name type="common">Iberian ribbed newt</name>
    <dbReference type="NCBI Taxonomy" id="8319"/>
    <lineage>
        <taxon>Eukaryota</taxon>
        <taxon>Metazoa</taxon>
        <taxon>Chordata</taxon>
        <taxon>Craniata</taxon>
        <taxon>Vertebrata</taxon>
        <taxon>Euteleostomi</taxon>
        <taxon>Amphibia</taxon>
        <taxon>Batrachia</taxon>
        <taxon>Caudata</taxon>
        <taxon>Salamandroidea</taxon>
        <taxon>Salamandridae</taxon>
        <taxon>Pleurodelinae</taxon>
        <taxon>Pleurodeles</taxon>
    </lineage>
</organism>
<dbReference type="AlphaFoldDB" id="A0AAV7P1M4"/>
<keyword evidence="3" id="KW-1185">Reference proteome</keyword>
<evidence type="ECO:0000313" key="3">
    <source>
        <dbReference type="Proteomes" id="UP001066276"/>
    </source>
</evidence>
<comment type="caution">
    <text evidence="2">The sequence shown here is derived from an EMBL/GenBank/DDBJ whole genome shotgun (WGS) entry which is preliminary data.</text>
</comment>
<feature type="region of interest" description="Disordered" evidence="1">
    <location>
        <begin position="44"/>
        <end position="84"/>
    </location>
</feature>
<sequence>MISSQRFNPPPWDLTIHGAAGTRSHDDVLLIGRYPVSTARGKPLAAARTALQPRSRPRGSGRPGRVAPADVLLGSGLTGPRTSRSQLLHALQSLAIP</sequence>
<gene>
    <name evidence="2" type="ORF">NDU88_000729</name>
</gene>
<evidence type="ECO:0000256" key="1">
    <source>
        <dbReference type="SAM" id="MobiDB-lite"/>
    </source>
</evidence>
<dbReference type="EMBL" id="JANPWB010000011">
    <property type="protein sequence ID" value="KAJ1122226.1"/>
    <property type="molecule type" value="Genomic_DNA"/>
</dbReference>
<protein>
    <submittedName>
        <fullName evidence="2">Uncharacterized protein</fullName>
    </submittedName>
</protein>
<dbReference type="Proteomes" id="UP001066276">
    <property type="component" value="Chromosome 7"/>
</dbReference>
<evidence type="ECO:0000313" key="2">
    <source>
        <dbReference type="EMBL" id="KAJ1122226.1"/>
    </source>
</evidence>
<reference evidence="2" key="1">
    <citation type="journal article" date="2022" name="bioRxiv">
        <title>Sequencing and chromosome-scale assembly of the giantPleurodeles waltlgenome.</title>
        <authorList>
            <person name="Brown T."/>
            <person name="Elewa A."/>
            <person name="Iarovenko S."/>
            <person name="Subramanian E."/>
            <person name="Araus A.J."/>
            <person name="Petzold A."/>
            <person name="Susuki M."/>
            <person name="Suzuki K.-i.T."/>
            <person name="Hayashi T."/>
            <person name="Toyoda A."/>
            <person name="Oliveira C."/>
            <person name="Osipova E."/>
            <person name="Leigh N.D."/>
            <person name="Simon A."/>
            <person name="Yun M.H."/>
        </authorList>
    </citation>
    <scope>NUCLEOTIDE SEQUENCE</scope>
    <source>
        <strain evidence="2">20211129_DDA</strain>
        <tissue evidence="2">Liver</tissue>
    </source>
</reference>
<proteinExistence type="predicted"/>